<dbReference type="AlphaFoldDB" id="A0AAF0KI06"/>
<dbReference type="EMBL" id="CP124733">
    <property type="protein sequence ID" value="WHA39749.1"/>
    <property type="molecule type" value="Genomic_DNA"/>
</dbReference>
<organism evidence="1 2">
    <name type="scientific">Agrobacterium larrymoorei</name>
    <dbReference type="NCBI Taxonomy" id="160699"/>
    <lineage>
        <taxon>Bacteria</taxon>
        <taxon>Pseudomonadati</taxon>
        <taxon>Pseudomonadota</taxon>
        <taxon>Alphaproteobacteria</taxon>
        <taxon>Hyphomicrobiales</taxon>
        <taxon>Rhizobiaceae</taxon>
        <taxon>Rhizobium/Agrobacterium group</taxon>
        <taxon>Agrobacterium</taxon>
    </lineage>
</organism>
<gene>
    <name evidence="1" type="ORF">CFBP5477_007745</name>
</gene>
<sequence length="293" mass="33822">MKMKQWWSRKTDEWTYRYFPKLVDILVAGSTARARNLLRNKCLRILIDSSVLGHSITHETAWISTGPKKWGYTDIQTGYAARIGVYGPDSDSDIYQNVKYLPGLARLVKKGCLEFCTSAELQDELYRQPTGRFRGYGSFDHALLSDVGMESVDGHADFVMGPRWMGLPDRKEQQQARLASRNDPLYLALVGVMGPKNNLDAWHICTAERHDMYCFLKMDFKLNRIVKANAHREPFRTLQTRILTPQDLASELGLMPIAPQLFSYHDASWFVRSDMHWPDNKRRRSRSRKDTGD</sequence>
<dbReference type="RefSeq" id="WP_137394315.1">
    <property type="nucleotide sequence ID" value="NZ_CP124733.1"/>
</dbReference>
<protein>
    <submittedName>
        <fullName evidence="1">Uncharacterized protein</fullName>
    </submittedName>
</protein>
<dbReference type="Proteomes" id="UP000298664">
    <property type="component" value="Chromosome Circular"/>
</dbReference>
<proteinExistence type="predicted"/>
<accession>A0AAF0KI06</accession>
<evidence type="ECO:0000313" key="2">
    <source>
        <dbReference type="Proteomes" id="UP000298664"/>
    </source>
</evidence>
<evidence type="ECO:0000313" key="1">
    <source>
        <dbReference type="EMBL" id="WHA39749.1"/>
    </source>
</evidence>
<name>A0AAF0KI06_9HYPH</name>
<reference evidence="1" key="1">
    <citation type="submission" date="2023-05" db="EMBL/GenBank/DDBJ databases">
        <title>Complete genome sequence of Agrobacterium larrymoorei CFBP5477.</title>
        <authorList>
            <person name="Yen H.-C."/>
            <person name="Chou L."/>
            <person name="Lin Y.-C."/>
            <person name="Lai E.-M."/>
            <person name="Kuo C.-H."/>
        </authorList>
    </citation>
    <scope>NUCLEOTIDE SEQUENCE</scope>
    <source>
        <strain evidence="1">CFBP5477</strain>
    </source>
</reference>